<dbReference type="InterPro" id="IPR020846">
    <property type="entry name" value="MFS_dom"/>
</dbReference>
<accession>A0ABY7JYM2</accession>
<feature type="transmembrane region" description="Helical" evidence="7">
    <location>
        <begin position="359"/>
        <end position="379"/>
    </location>
</feature>
<keyword evidence="2" id="KW-0813">Transport</keyword>
<evidence type="ECO:0000256" key="1">
    <source>
        <dbReference type="ARBA" id="ARBA00004651"/>
    </source>
</evidence>
<dbReference type="PROSITE" id="PS50850">
    <property type="entry name" value="MFS"/>
    <property type="match status" value="1"/>
</dbReference>
<evidence type="ECO:0000313" key="10">
    <source>
        <dbReference type="Proteomes" id="UP001164693"/>
    </source>
</evidence>
<feature type="transmembrane region" description="Helical" evidence="7">
    <location>
        <begin position="83"/>
        <end position="104"/>
    </location>
</feature>
<evidence type="ECO:0000313" key="9">
    <source>
        <dbReference type="EMBL" id="WAX56417.1"/>
    </source>
</evidence>
<dbReference type="CDD" id="cd06173">
    <property type="entry name" value="MFS_MefA_like"/>
    <property type="match status" value="1"/>
</dbReference>
<feature type="transmembrane region" description="Helical" evidence="7">
    <location>
        <begin position="228"/>
        <end position="252"/>
    </location>
</feature>
<keyword evidence="3" id="KW-1003">Cell membrane</keyword>
<dbReference type="InterPro" id="IPR010290">
    <property type="entry name" value="TM_effector"/>
</dbReference>
<evidence type="ECO:0000256" key="2">
    <source>
        <dbReference type="ARBA" id="ARBA00022448"/>
    </source>
</evidence>
<dbReference type="InterPro" id="IPR036259">
    <property type="entry name" value="MFS_trans_sf"/>
</dbReference>
<feature type="domain" description="Major facilitator superfamily (MFS) profile" evidence="8">
    <location>
        <begin position="225"/>
        <end position="425"/>
    </location>
</feature>
<dbReference type="PANTHER" id="PTHR23513">
    <property type="entry name" value="INTEGRAL MEMBRANE EFFLUX PROTEIN-RELATED"/>
    <property type="match status" value="1"/>
</dbReference>
<feature type="transmembrane region" description="Helical" evidence="7">
    <location>
        <begin position="316"/>
        <end position="339"/>
    </location>
</feature>
<dbReference type="RefSeq" id="WP_269442950.1">
    <property type="nucleotide sequence ID" value="NZ_CP097463.1"/>
</dbReference>
<feature type="transmembrane region" description="Helical" evidence="7">
    <location>
        <begin position="21"/>
        <end position="45"/>
    </location>
</feature>
<protein>
    <submittedName>
        <fullName evidence="9">MFS transporter</fullName>
    </submittedName>
</protein>
<sequence length="425" mass="44896">MSVDQRPRGGLWRHRDFRLLWAGQSVSDLGTAISGVVLPLVAVVYLDASAFEVAALAAIEWVPWLLIGLPAGVWVDRSRRRPLMLWCDLVRTLAIGSIPVAAAFDALHLPQLYLAAAATGVATVIFQVAYQAYLPTLIRTTELAEGNAKLQGSQTVAQVGGAGLGGLLVQLFRAPFALIADAASYAVSAAALFAIGEREPAGEPVERDLRREIAEGARFVRGDPLLRVMTIAPALANFFFTGFSGIVVLFLVRSVHLAPASVGVLMGGVSLGAVAGALLARPVGRWIGTSRAVWLGTLLTTPFGLLIPLTTRGAGLVFFVVGNVVIYIGILIYNVTISAFRQAYCPPHLLGRVVASMRFVLFGALPLGALTGGALASWLGIREAVWVLLAGNVLSGVVLATSPLRRMRDLPAGQTVERALSPAAR</sequence>
<evidence type="ECO:0000256" key="4">
    <source>
        <dbReference type="ARBA" id="ARBA00022692"/>
    </source>
</evidence>
<dbReference type="SUPFAM" id="SSF103473">
    <property type="entry name" value="MFS general substrate transporter"/>
    <property type="match status" value="1"/>
</dbReference>
<evidence type="ECO:0000256" key="6">
    <source>
        <dbReference type="ARBA" id="ARBA00023136"/>
    </source>
</evidence>
<organism evidence="9 10">
    <name type="scientific">Jatrophihabitans cynanchi</name>
    <dbReference type="NCBI Taxonomy" id="2944128"/>
    <lineage>
        <taxon>Bacteria</taxon>
        <taxon>Bacillati</taxon>
        <taxon>Actinomycetota</taxon>
        <taxon>Actinomycetes</taxon>
        <taxon>Jatrophihabitantales</taxon>
        <taxon>Jatrophihabitantaceae</taxon>
        <taxon>Jatrophihabitans</taxon>
    </lineage>
</organism>
<feature type="transmembrane region" description="Helical" evidence="7">
    <location>
        <begin position="51"/>
        <end position="71"/>
    </location>
</feature>
<dbReference type="EMBL" id="CP097463">
    <property type="protein sequence ID" value="WAX56417.1"/>
    <property type="molecule type" value="Genomic_DNA"/>
</dbReference>
<keyword evidence="6 7" id="KW-0472">Membrane</keyword>
<feature type="transmembrane region" description="Helical" evidence="7">
    <location>
        <begin position="258"/>
        <end position="280"/>
    </location>
</feature>
<evidence type="ECO:0000259" key="8">
    <source>
        <dbReference type="PROSITE" id="PS50850"/>
    </source>
</evidence>
<dbReference type="Gene3D" id="1.20.1250.20">
    <property type="entry name" value="MFS general substrate transporter like domains"/>
    <property type="match status" value="1"/>
</dbReference>
<evidence type="ECO:0000256" key="3">
    <source>
        <dbReference type="ARBA" id="ARBA00022475"/>
    </source>
</evidence>
<comment type="subcellular location">
    <subcellularLocation>
        <location evidence="1">Cell membrane</location>
        <topology evidence="1">Multi-pass membrane protein</topology>
    </subcellularLocation>
</comment>
<name>A0ABY7JYM2_9ACTN</name>
<gene>
    <name evidence="9" type="ORF">M6B22_18035</name>
</gene>
<evidence type="ECO:0000256" key="7">
    <source>
        <dbReference type="SAM" id="Phobius"/>
    </source>
</evidence>
<dbReference type="Pfam" id="PF05977">
    <property type="entry name" value="MFS_3"/>
    <property type="match status" value="1"/>
</dbReference>
<dbReference type="PANTHER" id="PTHR23513:SF6">
    <property type="entry name" value="MAJOR FACILITATOR SUPERFAMILY ASSOCIATED DOMAIN-CONTAINING PROTEIN"/>
    <property type="match status" value="1"/>
</dbReference>
<reference evidence="9" key="1">
    <citation type="submission" date="2022-05" db="EMBL/GenBank/DDBJ databases">
        <title>Jatrophihabitans sp. SB3-54 whole genome sequence.</title>
        <authorList>
            <person name="Suh M.K."/>
            <person name="Eom M.K."/>
            <person name="Kim J.S."/>
            <person name="Kim H.S."/>
            <person name="Do H.E."/>
            <person name="Shin Y.K."/>
            <person name="Lee J.-S."/>
        </authorList>
    </citation>
    <scope>NUCLEOTIDE SEQUENCE</scope>
    <source>
        <strain evidence="9">SB3-54</strain>
    </source>
</reference>
<keyword evidence="4 7" id="KW-0812">Transmembrane</keyword>
<keyword evidence="10" id="KW-1185">Reference proteome</keyword>
<evidence type="ECO:0000256" key="5">
    <source>
        <dbReference type="ARBA" id="ARBA00022989"/>
    </source>
</evidence>
<proteinExistence type="predicted"/>
<dbReference type="Proteomes" id="UP001164693">
    <property type="component" value="Chromosome"/>
</dbReference>
<feature type="transmembrane region" description="Helical" evidence="7">
    <location>
        <begin position="110"/>
        <end position="130"/>
    </location>
</feature>
<keyword evidence="5 7" id="KW-1133">Transmembrane helix</keyword>
<feature type="transmembrane region" description="Helical" evidence="7">
    <location>
        <begin position="385"/>
        <end position="404"/>
    </location>
</feature>
<feature type="transmembrane region" description="Helical" evidence="7">
    <location>
        <begin position="292"/>
        <end position="310"/>
    </location>
</feature>